<feature type="non-terminal residue" evidence="16">
    <location>
        <position position="1"/>
    </location>
</feature>
<dbReference type="GO" id="GO:0005524">
    <property type="term" value="F:ATP binding"/>
    <property type="evidence" value="ECO:0007669"/>
    <property type="project" value="UniProtKB-KW"/>
</dbReference>
<dbReference type="HAMAP" id="MF_03176">
    <property type="entry name" value="PIF1"/>
    <property type="match status" value="1"/>
</dbReference>
<evidence type="ECO:0000256" key="9">
    <source>
        <dbReference type="ARBA" id="ARBA00023125"/>
    </source>
</evidence>
<keyword evidence="7" id="KW-0347">Helicase</keyword>
<dbReference type="CDD" id="cd18037">
    <property type="entry name" value="DEXSc_Pif1_like"/>
    <property type="match status" value="1"/>
</dbReference>
<dbReference type="PANTHER" id="PTHR47642:SF5">
    <property type="entry name" value="ATP-DEPENDENT DNA HELICASE"/>
    <property type="match status" value="1"/>
</dbReference>
<dbReference type="Gene3D" id="3.40.50.300">
    <property type="entry name" value="P-loop containing nucleotide triphosphate hydrolases"/>
    <property type="match status" value="2"/>
</dbReference>
<dbReference type="GO" id="GO:0006281">
    <property type="term" value="P:DNA repair"/>
    <property type="evidence" value="ECO:0007669"/>
    <property type="project" value="UniProtKB-KW"/>
</dbReference>
<evidence type="ECO:0000256" key="13">
    <source>
        <dbReference type="ARBA" id="ARBA00023235"/>
    </source>
</evidence>
<keyword evidence="9" id="KW-0238">DNA-binding</keyword>
<evidence type="ECO:0000256" key="14">
    <source>
        <dbReference type="ARBA" id="ARBA00023242"/>
    </source>
</evidence>
<keyword evidence="13" id="KW-0413">Isomerase</keyword>
<comment type="subcellular location">
    <subcellularLocation>
        <location evidence="2">Mitochondrion</location>
    </subcellularLocation>
    <subcellularLocation>
        <location evidence="3">Nucleus</location>
        <location evidence="3">Nucleolus</location>
    </subcellularLocation>
</comment>
<dbReference type="InterPro" id="IPR003840">
    <property type="entry name" value="DNA_helicase_dom"/>
</dbReference>
<feature type="domain" description="AAA+ ATPase" evidence="15">
    <location>
        <begin position="14"/>
        <end position="172"/>
    </location>
</feature>
<dbReference type="AlphaFoldDB" id="A0A0H2RNB9"/>
<evidence type="ECO:0000256" key="6">
    <source>
        <dbReference type="ARBA" id="ARBA00022801"/>
    </source>
</evidence>
<keyword evidence="12" id="KW-0234">DNA repair</keyword>
<dbReference type="Pfam" id="PF05970">
    <property type="entry name" value="PIF1"/>
    <property type="match status" value="1"/>
</dbReference>
<dbReference type="GO" id="GO:0016787">
    <property type="term" value="F:hydrolase activity"/>
    <property type="evidence" value="ECO:0007669"/>
    <property type="project" value="UniProtKB-KW"/>
</dbReference>
<feature type="non-terminal residue" evidence="16">
    <location>
        <position position="424"/>
    </location>
</feature>
<evidence type="ECO:0000256" key="5">
    <source>
        <dbReference type="ARBA" id="ARBA00022763"/>
    </source>
</evidence>
<evidence type="ECO:0000256" key="7">
    <source>
        <dbReference type="ARBA" id="ARBA00022806"/>
    </source>
</evidence>
<keyword evidence="5" id="KW-0227">DNA damage</keyword>
<evidence type="ECO:0000256" key="3">
    <source>
        <dbReference type="ARBA" id="ARBA00004604"/>
    </source>
</evidence>
<keyword evidence="10" id="KW-0496">Mitochondrion</keyword>
<evidence type="ECO:0000313" key="17">
    <source>
        <dbReference type="Proteomes" id="UP000053477"/>
    </source>
</evidence>
<dbReference type="FunCoup" id="A0A0H2RNB9">
    <property type="interactions" value="222"/>
</dbReference>
<dbReference type="Pfam" id="PF21530">
    <property type="entry name" value="Pif1_2B_dom"/>
    <property type="match status" value="1"/>
</dbReference>
<organism evidence="16 17">
    <name type="scientific">Schizopora paradoxa</name>
    <dbReference type="NCBI Taxonomy" id="27342"/>
    <lineage>
        <taxon>Eukaryota</taxon>
        <taxon>Fungi</taxon>
        <taxon>Dikarya</taxon>
        <taxon>Basidiomycota</taxon>
        <taxon>Agaricomycotina</taxon>
        <taxon>Agaricomycetes</taxon>
        <taxon>Hymenochaetales</taxon>
        <taxon>Schizoporaceae</taxon>
        <taxon>Schizopora</taxon>
    </lineage>
</organism>
<dbReference type="InterPro" id="IPR048293">
    <property type="entry name" value="PIF1_RRM3_pfh1"/>
</dbReference>
<keyword evidence="4" id="KW-0547">Nucleotide-binding</keyword>
<gene>
    <name evidence="16" type="ORF">SCHPADRAFT_808206</name>
</gene>
<dbReference type="CDD" id="cd18809">
    <property type="entry name" value="SF1_C_RecD"/>
    <property type="match status" value="1"/>
</dbReference>
<proteinExistence type="inferred from homology"/>
<dbReference type="InterPro" id="IPR003593">
    <property type="entry name" value="AAA+_ATPase"/>
</dbReference>
<dbReference type="STRING" id="27342.A0A0H2RNB9"/>
<dbReference type="InterPro" id="IPR051055">
    <property type="entry name" value="PIF1_helicase"/>
</dbReference>
<evidence type="ECO:0000256" key="10">
    <source>
        <dbReference type="ARBA" id="ARBA00023128"/>
    </source>
</evidence>
<comment type="cofactor">
    <cofactor evidence="1">
        <name>Mg(2+)</name>
        <dbReference type="ChEBI" id="CHEBI:18420"/>
    </cofactor>
</comment>
<dbReference type="SUPFAM" id="SSF52540">
    <property type="entry name" value="P-loop containing nucleoside triphosphate hydrolases"/>
    <property type="match status" value="2"/>
</dbReference>
<dbReference type="GO" id="GO:0003678">
    <property type="term" value="F:DNA helicase activity"/>
    <property type="evidence" value="ECO:0007669"/>
    <property type="project" value="InterPro"/>
</dbReference>
<dbReference type="GO" id="GO:0000723">
    <property type="term" value="P:telomere maintenance"/>
    <property type="evidence" value="ECO:0007669"/>
    <property type="project" value="InterPro"/>
</dbReference>
<evidence type="ECO:0000256" key="8">
    <source>
        <dbReference type="ARBA" id="ARBA00022840"/>
    </source>
</evidence>
<sequence>LSAEQERILDLVKDGRNVFFTGCAGTGKSFLLRKIIEHLRAENTSDPDVVAVTASTGIAACNIGGVTLHSFAGVGIGTDPADVLIGRIKRNKKAVQRWVKTKVLIIDEISMVDGKFFDKLSLIAKTFKNSSEAFGGLQIVITGDFLQLPPVSSNAESSNFAFDAEFWNETIQHTFNLTEVFRQSEDEFIDILAEMRLGQLSPDSVNKLKSLSRAICYDDGIEATELYSHRADVDRANNMRMMKLTTESRSFEATDSGSISDSRQRERMLSHFLAPRTLIVKIDAQVMLIKNIDEHLVNGLVGHVVGFTGRSQKKEESVSVSATRHSMTYPIVRFNSNGRLHETIIPPENFKVELPNGEVLVPLVLAWAMSIHKAQGLTIDRVKVDLGKVFEKGQAYVALSRATSMDRLQILNFNPTKVTAHPKV</sequence>
<reference evidence="16 17" key="1">
    <citation type="submission" date="2015-04" db="EMBL/GenBank/DDBJ databases">
        <title>Complete genome sequence of Schizopora paradoxa KUC8140, a cosmopolitan wood degrader in East Asia.</title>
        <authorList>
            <consortium name="DOE Joint Genome Institute"/>
            <person name="Min B."/>
            <person name="Park H."/>
            <person name="Jang Y."/>
            <person name="Kim J.-J."/>
            <person name="Kim K.H."/>
            <person name="Pangilinan J."/>
            <person name="Lipzen A."/>
            <person name="Riley R."/>
            <person name="Grigoriev I.V."/>
            <person name="Spatafora J.W."/>
            <person name="Choi I.-G."/>
        </authorList>
    </citation>
    <scope>NUCLEOTIDE SEQUENCE [LARGE SCALE GENOMIC DNA]</scope>
    <source>
        <strain evidence="16 17">KUC8140</strain>
    </source>
</reference>
<keyword evidence="14" id="KW-0539">Nucleus</keyword>
<evidence type="ECO:0000313" key="16">
    <source>
        <dbReference type="EMBL" id="KLO10923.1"/>
    </source>
</evidence>
<dbReference type="FunFam" id="3.40.50.300:FF:001226">
    <property type="entry name" value="ATP-dependent DNA helicase PIF1"/>
    <property type="match status" value="1"/>
</dbReference>
<evidence type="ECO:0000259" key="15">
    <source>
        <dbReference type="SMART" id="SM00382"/>
    </source>
</evidence>
<dbReference type="GO" id="GO:0005730">
    <property type="term" value="C:nucleolus"/>
    <property type="evidence" value="ECO:0007669"/>
    <property type="project" value="UniProtKB-SubCell"/>
</dbReference>
<evidence type="ECO:0000256" key="1">
    <source>
        <dbReference type="ARBA" id="ARBA00001946"/>
    </source>
</evidence>
<dbReference type="EMBL" id="KQ086013">
    <property type="protein sequence ID" value="KLO10923.1"/>
    <property type="molecule type" value="Genomic_DNA"/>
</dbReference>
<keyword evidence="8" id="KW-0067">ATP-binding</keyword>
<dbReference type="GO" id="GO:0006310">
    <property type="term" value="P:DNA recombination"/>
    <property type="evidence" value="ECO:0007669"/>
    <property type="project" value="UniProtKB-KW"/>
</dbReference>
<protein>
    <recommendedName>
        <fullName evidence="15">AAA+ ATPase domain-containing protein</fullName>
    </recommendedName>
</protein>
<dbReference type="SMART" id="SM00382">
    <property type="entry name" value="AAA"/>
    <property type="match status" value="1"/>
</dbReference>
<dbReference type="GO" id="GO:0003697">
    <property type="term" value="F:single-stranded DNA binding"/>
    <property type="evidence" value="ECO:0007669"/>
    <property type="project" value="UniProtKB-ARBA"/>
</dbReference>
<dbReference type="PANTHER" id="PTHR47642">
    <property type="entry name" value="ATP-DEPENDENT DNA HELICASE"/>
    <property type="match status" value="1"/>
</dbReference>
<keyword evidence="11" id="KW-0233">DNA recombination</keyword>
<evidence type="ECO:0000256" key="12">
    <source>
        <dbReference type="ARBA" id="ARBA00023204"/>
    </source>
</evidence>
<dbReference type="Proteomes" id="UP000053477">
    <property type="component" value="Unassembled WGS sequence"/>
</dbReference>
<dbReference type="InterPro" id="IPR027417">
    <property type="entry name" value="P-loop_NTPase"/>
</dbReference>
<evidence type="ECO:0000256" key="11">
    <source>
        <dbReference type="ARBA" id="ARBA00023172"/>
    </source>
</evidence>
<dbReference type="OrthoDB" id="432234at2759"/>
<accession>A0A0H2RNB9</accession>
<name>A0A0H2RNB9_9AGAM</name>
<evidence type="ECO:0000256" key="2">
    <source>
        <dbReference type="ARBA" id="ARBA00004173"/>
    </source>
</evidence>
<dbReference type="GO" id="GO:0005739">
    <property type="term" value="C:mitochondrion"/>
    <property type="evidence" value="ECO:0007669"/>
    <property type="project" value="UniProtKB-SubCell"/>
</dbReference>
<dbReference type="InterPro" id="IPR010285">
    <property type="entry name" value="DNA_helicase_pif1-like_DEAD"/>
</dbReference>
<dbReference type="InterPro" id="IPR049163">
    <property type="entry name" value="Pif1-like_2B_dom"/>
</dbReference>
<dbReference type="Pfam" id="PF02689">
    <property type="entry name" value="Herpes_Helicase"/>
    <property type="match status" value="1"/>
</dbReference>
<keyword evidence="6" id="KW-0378">Hydrolase</keyword>
<evidence type="ECO:0000256" key="4">
    <source>
        <dbReference type="ARBA" id="ARBA00022741"/>
    </source>
</evidence>
<dbReference type="InParanoid" id="A0A0H2RNB9"/>
<keyword evidence="17" id="KW-1185">Reference proteome</keyword>